<dbReference type="PANTHER" id="PTHR24296">
    <property type="entry name" value="CYTOCHROME P450"/>
    <property type="match status" value="1"/>
</dbReference>
<feature type="transmembrane region" description="Helical" evidence="9">
    <location>
        <begin position="23"/>
        <end position="40"/>
    </location>
</feature>
<evidence type="ECO:0008006" key="12">
    <source>
        <dbReference type="Google" id="ProtNLM"/>
    </source>
</evidence>
<gene>
    <name evidence="10" type="ORF">SAY87_007232</name>
</gene>
<proteinExistence type="inferred from homology"/>
<comment type="similarity">
    <text evidence="2">Belongs to the cytochrome P450 family.</text>
</comment>
<dbReference type="InterPro" id="IPR002403">
    <property type="entry name" value="Cyt_P450_E_grp-IV"/>
</dbReference>
<dbReference type="GO" id="GO:0020037">
    <property type="term" value="F:heme binding"/>
    <property type="evidence" value="ECO:0007669"/>
    <property type="project" value="InterPro"/>
</dbReference>
<dbReference type="InterPro" id="IPR036396">
    <property type="entry name" value="Cyt_P450_sf"/>
</dbReference>
<evidence type="ECO:0000256" key="2">
    <source>
        <dbReference type="ARBA" id="ARBA00010617"/>
    </source>
</evidence>
<dbReference type="EMBL" id="JAXIOK010000013">
    <property type="protein sequence ID" value="KAK4757105.1"/>
    <property type="molecule type" value="Genomic_DNA"/>
</dbReference>
<name>A0AAN7K3Y9_9MYRT</name>
<evidence type="ECO:0000256" key="9">
    <source>
        <dbReference type="SAM" id="Phobius"/>
    </source>
</evidence>
<keyword evidence="7" id="KW-0503">Monooxygenase</keyword>
<dbReference type="GO" id="GO:0016705">
    <property type="term" value="F:oxidoreductase activity, acting on paired donors, with incorporation or reduction of molecular oxygen"/>
    <property type="evidence" value="ECO:0007669"/>
    <property type="project" value="InterPro"/>
</dbReference>
<comment type="caution">
    <text evidence="10">The sequence shown here is derived from an EMBL/GenBank/DDBJ whole genome shotgun (WGS) entry which is preliminary data.</text>
</comment>
<evidence type="ECO:0000313" key="10">
    <source>
        <dbReference type="EMBL" id="KAK4757105.1"/>
    </source>
</evidence>
<evidence type="ECO:0000256" key="6">
    <source>
        <dbReference type="ARBA" id="ARBA00023004"/>
    </source>
</evidence>
<dbReference type="PRINTS" id="PR00465">
    <property type="entry name" value="EP450IV"/>
</dbReference>
<keyword evidence="9" id="KW-0472">Membrane</keyword>
<evidence type="ECO:0000313" key="11">
    <source>
        <dbReference type="Proteomes" id="UP001345219"/>
    </source>
</evidence>
<evidence type="ECO:0000256" key="1">
    <source>
        <dbReference type="ARBA" id="ARBA00001971"/>
    </source>
</evidence>
<keyword evidence="9" id="KW-0812">Transmembrane</keyword>
<dbReference type="PRINTS" id="PR00385">
    <property type="entry name" value="P450"/>
</dbReference>
<keyword evidence="4 8" id="KW-0479">Metal-binding</keyword>
<feature type="binding site" description="axial binding residue" evidence="8">
    <location>
        <position position="478"/>
    </location>
    <ligand>
        <name>heme</name>
        <dbReference type="ChEBI" id="CHEBI:30413"/>
    </ligand>
    <ligandPart>
        <name>Fe</name>
        <dbReference type="ChEBI" id="CHEBI:18248"/>
    </ligandPart>
</feature>
<dbReference type="Pfam" id="PF00067">
    <property type="entry name" value="p450"/>
    <property type="match status" value="1"/>
</dbReference>
<evidence type="ECO:0000256" key="4">
    <source>
        <dbReference type="ARBA" id="ARBA00022723"/>
    </source>
</evidence>
<evidence type="ECO:0000256" key="8">
    <source>
        <dbReference type="PIRSR" id="PIRSR602403-1"/>
    </source>
</evidence>
<keyword evidence="6 8" id="KW-0408">Iron</keyword>
<keyword evidence="11" id="KW-1185">Reference proteome</keyword>
<protein>
    <recommendedName>
        <fullName evidence="12">Cytochrome P450</fullName>
    </recommendedName>
</protein>
<accession>A0AAN7K3Y9</accession>
<dbReference type="Gene3D" id="1.10.630.10">
    <property type="entry name" value="Cytochrome P450"/>
    <property type="match status" value="1"/>
</dbReference>
<dbReference type="GO" id="GO:0004497">
    <property type="term" value="F:monooxygenase activity"/>
    <property type="evidence" value="ECO:0007669"/>
    <property type="project" value="UniProtKB-KW"/>
</dbReference>
<comment type="cofactor">
    <cofactor evidence="1 8">
        <name>heme</name>
        <dbReference type="ChEBI" id="CHEBI:30413"/>
    </cofactor>
</comment>
<keyword evidence="3 8" id="KW-0349">Heme</keyword>
<organism evidence="10 11">
    <name type="scientific">Trapa incisa</name>
    <dbReference type="NCBI Taxonomy" id="236973"/>
    <lineage>
        <taxon>Eukaryota</taxon>
        <taxon>Viridiplantae</taxon>
        <taxon>Streptophyta</taxon>
        <taxon>Embryophyta</taxon>
        <taxon>Tracheophyta</taxon>
        <taxon>Spermatophyta</taxon>
        <taxon>Magnoliopsida</taxon>
        <taxon>eudicotyledons</taxon>
        <taxon>Gunneridae</taxon>
        <taxon>Pentapetalae</taxon>
        <taxon>rosids</taxon>
        <taxon>malvids</taxon>
        <taxon>Myrtales</taxon>
        <taxon>Lythraceae</taxon>
        <taxon>Trapa</taxon>
    </lineage>
</organism>
<evidence type="ECO:0000256" key="3">
    <source>
        <dbReference type="ARBA" id="ARBA00022617"/>
    </source>
</evidence>
<dbReference type="GO" id="GO:0005506">
    <property type="term" value="F:iron ion binding"/>
    <property type="evidence" value="ECO:0007669"/>
    <property type="project" value="InterPro"/>
</dbReference>
<dbReference type="Proteomes" id="UP001345219">
    <property type="component" value="Chromosome 6"/>
</dbReference>
<keyword evidence="9" id="KW-1133">Transmembrane helix</keyword>
<dbReference type="InterPro" id="IPR001128">
    <property type="entry name" value="Cyt_P450"/>
</dbReference>
<dbReference type="CDD" id="cd11064">
    <property type="entry name" value="CYP86A"/>
    <property type="match status" value="1"/>
</dbReference>
<evidence type="ECO:0000256" key="7">
    <source>
        <dbReference type="ARBA" id="ARBA00023033"/>
    </source>
</evidence>
<sequence length="532" mass="59787">MATAMEGAAHHLIFSSPEESVCAVLKISPLIVIIGLLLLAEIRRTRGSSSITFGPPAYPFIGCLVSFYRNRRRLLDWYTEMLSDSPTGTIVVDRMGARRTVVTTNPDNVEYILKTHFGNFPKGKPFTDILGDFLGRGIFNADGHLWRAQRKLACHQFSVRSLRNYTAGTLRDGVQAKLIPILERLADEGCVVDLQELLRRFAFSMICKFSLGVDHGSLDPALPESPITRAFDTSSMICALRGAAPLPLIWKARRWARTGSEKILSDSVGKVHGYVNSIIDERAETMRKMDYEGSTSDHEMDRLDLLSRMLLDGHEKEEIRDMVISFVMAGRDTTSAAVTWLLWAVSQAPEEVEAELVAEITGTFEETGMNYDSIKEMRFLEACLLEAMRLYPPVIWDSKHPLADDVLPDGTPVRSGDRVTYFPYGMGRMEALWGKDRLEFKPDRWFVEPTPEGGGRRGALKKVSPYKYPVFQAGPRDCIGKDMAFVQMKYVVASILRRFEIRSVHRGTPVFVPLLTAHMGGGFPVRLRKRQS</sequence>
<reference evidence="10 11" key="1">
    <citation type="journal article" date="2023" name="Hortic Res">
        <title>Pangenome of water caltrop reveals structural variations and asymmetric subgenome divergence after allopolyploidization.</title>
        <authorList>
            <person name="Zhang X."/>
            <person name="Chen Y."/>
            <person name="Wang L."/>
            <person name="Yuan Y."/>
            <person name="Fang M."/>
            <person name="Shi L."/>
            <person name="Lu R."/>
            <person name="Comes H.P."/>
            <person name="Ma Y."/>
            <person name="Chen Y."/>
            <person name="Huang G."/>
            <person name="Zhou Y."/>
            <person name="Zheng Z."/>
            <person name="Qiu Y."/>
        </authorList>
    </citation>
    <scope>NUCLEOTIDE SEQUENCE [LARGE SCALE GENOMIC DNA]</scope>
    <source>
        <tissue evidence="10">Roots</tissue>
    </source>
</reference>
<dbReference type="SUPFAM" id="SSF48264">
    <property type="entry name" value="Cytochrome P450"/>
    <property type="match status" value="1"/>
</dbReference>
<keyword evidence="5" id="KW-0560">Oxidoreductase</keyword>
<dbReference type="AlphaFoldDB" id="A0AAN7K3Y9"/>
<evidence type="ECO:0000256" key="5">
    <source>
        <dbReference type="ARBA" id="ARBA00023002"/>
    </source>
</evidence>